<evidence type="ECO:0000313" key="6">
    <source>
        <dbReference type="EMBL" id="MFC4023918.1"/>
    </source>
</evidence>
<dbReference type="PANTHER" id="PTHR30146:SF109">
    <property type="entry name" value="HTH-TYPE TRANSCRIPTIONAL REGULATOR GALS"/>
    <property type="match status" value="1"/>
</dbReference>
<dbReference type="InterPro" id="IPR046335">
    <property type="entry name" value="LacI/GalR-like_sensor"/>
</dbReference>
<name>A0ABV8GWG6_9BACI</name>
<accession>A0ABV8GWG6</accession>
<dbReference type="SUPFAM" id="SSF53822">
    <property type="entry name" value="Periplasmic binding protein-like I"/>
    <property type="match status" value="1"/>
</dbReference>
<dbReference type="GO" id="GO:0003677">
    <property type="term" value="F:DNA binding"/>
    <property type="evidence" value="ECO:0007669"/>
    <property type="project" value="UniProtKB-KW"/>
</dbReference>
<evidence type="ECO:0000259" key="5">
    <source>
        <dbReference type="PROSITE" id="PS50943"/>
    </source>
</evidence>
<dbReference type="SMART" id="SM00354">
    <property type="entry name" value="HTH_LACI"/>
    <property type="match status" value="1"/>
</dbReference>
<dbReference type="Pfam" id="PF00356">
    <property type="entry name" value="LacI"/>
    <property type="match status" value="1"/>
</dbReference>
<dbReference type="PROSITE" id="PS50932">
    <property type="entry name" value="HTH_LACI_2"/>
    <property type="match status" value="1"/>
</dbReference>
<dbReference type="InterPro" id="IPR001387">
    <property type="entry name" value="Cro/C1-type_HTH"/>
</dbReference>
<dbReference type="PRINTS" id="PR00036">
    <property type="entry name" value="HTHLACI"/>
</dbReference>
<dbReference type="PROSITE" id="PS50943">
    <property type="entry name" value="HTH_CROC1"/>
    <property type="match status" value="1"/>
</dbReference>
<dbReference type="EMBL" id="JBHSAO010000006">
    <property type="protein sequence ID" value="MFC4023918.1"/>
    <property type="molecule type" value="Genomic_DNA"/>
</dbReference>
<dbReference type="InterPro" id="IPR028082">
    <property type="entry name" value="Peripla_BP_I"/>
</dbReference>
<comment type="caution">
    <text evidence="6">The sequence shown here is derived from an EMBL/GenBank/DDBJ whole genome shotgun (WGS) entry which is preliminary data.</text>
</comment>
<keyword evidence="1" id="KW-0805">Transcription regulation</keyword>
<dbReference type="RefSeq" id="WP_379496414.1">
    <property type="nucleotide sequence ID" value="NZ_JBHSAO010000006.1"/>
</dbReference>
<dbReference type="Proteomes" id="UP001595772">
    <property type="component" value="Unassembled WGS sequence"/>
</dbReference>
<reference evidence="7" key="1">
    <citation type="journal article" date="2019" name="Int. J. Syst. Evol. Microbiol.">
        <title>The Global Catalogue of Microorganisms (GCM) 10K type strain sequencing project: providing services to taxonomists for standard genome sequencing and annotation.</title>
        <authorList>
            <consortium name="The Broad Institute Genomics Platform"/>
            <consortium name="The Broad Institute Genome Sequencing Center for Infectious Disease"/>
            <person name="Wu L."/>
            <person name="Ma J."/>
        </authorList>
    </citation>
    <scope>NUCLEOTIDE SEQUENCE [LARGE SCALE GENOMIC DNA]</scope>
    <source>
        <strain evidence="7">IBRC-M 10703</strain>
    </source>
</reference>
<evidence type="ECO:0000313" key="7">
    <source>
        <dbReference type="Proteomes" id="UP001595772"/>
    </source>
</evidence>
<dbReference type="Gene3D" id="3.40.50.2300">
    <property type="match status" value="2"/>
</dbReference>
<evidence type="ECO:0000256" key="1">
    <source>
        <dbReference type="ARBA" id="ARBA00023015"/>
    </source>
</evidence>
<dbReference type="CDD" id="cd06294">
    <property type="entry name" value="PBP1_MalR-like"/>
    <property type="match status" value="1"/>
</dbReference>
<dbReference type="Pfam" id="PF13377">
    <property type="entry name" value="Peripla_BP_3"/>
    <property type="match status" value="1"/>
</dbReference>
<feature type="domain" description="HTH cro/C1-type" evidence="5">
    <location>
        <begin position="4"/>
        <end position="47"/>
    </location>
</feature>
<dbReference type="SUPFAM" id="SSF47413">
    <property type="entry name" value="lambda repressor-like DNA-binding domains"/>
    <property type="match status" value="1"/>
</dbReference>
<dbReference type="Gene3D" id="1.10.260.40">
    <property type="entry name" value="lambda repressor-like DNA-binding domains"/>
    <property type="match status" value="1"/>
</dbReference>
<organism evidence="6 7">
    <name type="scientific">Oceanobacillus longus</name>
    <dbReference type="NCBI Taxonomy" id="930120"/>
    <lineage>
        <taxon>Bacteria</taxon>
        <taxon>Bacillati</taxon>
        <taxon>Bacillota</taxon>
        <taxon>Bacilli</taxon>
        <taxon>Bacillales</taxon>
        <taxon>Bacillaceae</taxon>
        <taxon>Oceanobacillus</taxon>
    </lineage>
</organism>
<feature type="domain" description="HTH lacI-type" evidence="4">
    <location>
        <begin position="3"/>
        <end position="57"/>
    </location>
</feature>
<keyword evidence="7" id="KW-1185">Reference proteome</keyword>
<gene>
    <name evidence="6" type="ORF">ACFOUV_08940</name>
</gene>
<proteinExistence type="predicted"/>
<protein>
    <submittedName>
        <fullName evidence="6">LacI family DNA-binding transcriptional regulator</fullName>
    </submittedName>
</protein>
<dbReference type="PANTHER" id="PTHR30146">
    <property type="entry name" value="LACI-RELATED TRANSCRIPTIONAL REPRESSOR"/>
    <property type="match status" value="1"/>
</dbReference>
<dbReference type="CDD" id="cd01392">
    <property type="entry name" value="HTH_LacI"/>
    <property type="match status" value="1"/>
</dbReference>
<keyword evidence="3" id="KW-0804">Transcription</keyword>
<dbReference type="InterPro" id="IPR010982">
    <property type="entry name" value="Lambda_DNA-bd_dom_sf"/>
</dbReference>
<sequence>MSVTIKDVAKRANVSPSTVSRVLSDSSKISEKTKRKVRKIMDEMGYHINLNARVLVQKSTQTIGIVMKHSASHSLHNPFFPEVLRGISAYCNKEDYSISLTTGESEESIFNEVVKMVQGQRVDGVIVLYSKKDDKVVPYLIDQNFPFVVIGKPLSETSKVMYVDNDNIQAAKEATEYLIKLKHQRISFIGDDPDFQVIQDRLNGYQEALRVHGLKGSDDYIKHFEYGTPNGVQVVEDLIHLPDPPTAMVISTDVNALVVMKELRNRNITIPKDISIVSFNNTIVSQLASPPMTSIDTQTYQLGYEASRCVIELIHDPKMFKRSLIIPTVIKIRESSQVNEGLKYV</sequence>
<dbReference type="PROSITE" id="PS00356">
    <property type="entry name" value="HTH_LACI_1"/>
    <property type="match status" value="1"/>
</dbReference>
<evidence type="ECO:0000256" key="2">
    <source>
        <dbReference type="ARBA" id="ARBA00023125"/>
    </source>
</evidence>
<keyword evidence="2 6" id="KW-0238">DNA-binding</keyword>
<evidence type="ECO:0000259" key="4">
    <source>
        <dbReference type="PROSITE" id="PS50932"/>
    </source>
</evidence>
<dbReference type="InterPro" id="IPR000843">
    <property type="entry name" value="HTH_LacI"/>
</dbReference>
<evidence type="ECO:0000256" key="3">
    <source>
        <dbReference type="ARBA" id="ARBA00023163"/>
    </source>
</evidence>